<dbReference type="EMBL" id="PDVP01000004">
    <property type="protein sequence ID" value="PHP67366.1"/>
    <property type="molecule type" value="Genomic_DNA"/>
</dbReference>
<evidence type="ECO:0000313" key="7">
    <source>
        <dbReference type="Proteomes" id="UP000221168"/>
    </source>
</evidence>
<dbReference type="CDD" id="cd00038">
    <property type="entry name" value="CAP_ED"/>
    <property type="match status" value="1"/>
</dbReference>
<protein>
    <submittedName>
        <fullName evidence="6">Crp/Fnr family transcriptional regulator</fullName>
    </submittedName>
</protein>
<name>A0A2G1QPA3_9HYPH</name>
<dbReference type="InterPro" id="IPR012318">
    <property type="entry name" value="HTH_CRP"/>
</dbReference>
<dbReference type="RefSeq" id="WP_099306193.1">
    <property type="nucleotide sequence ID" value="NZ_PDVP01000004.1"/>
</dbReference>
<dbReference type="Pfam" id="PF00027">
    <property type="entry name" value="cNMP_binding"/>
    <property type="match status" value="1"/>
</dbReference>
<organism evidence="6 7">
    <name type="scientific">Zhengella mangrovi</name>
    <dbReference type="NCBI Taxonomy" id="1982044"/>
    <lineage>
        <taxon>Bacteria</taxon>
        <taxon>Pseudomonadati</taxon>
        <taxon>Pseudomonadota</taxon>
        <taxon>Alphaproteobacteria</taxon>
        <taxon>Hyphomicrobiales</taxon>
        <taxon>Notoacmeibacteraceae</taxon>
        <taxon>Zhengella</taxon>
    </lineage>
</organism>
<dbReference type="SMART" id="SM00419">
    <property type="entry name" value="HTH_CRP"/>
    <property type="match status" value="1"/>
</dbReference>
<feature type="domain" description="HTH crp-type" evidence="5">
    <location>
        <begin position="139"/>
        <end position="203"/>
    </location>
</feature>
<dbReference type="PROSITE" id="PS50042">
    <property type="entry name" value="CNMP_BINDING_3"/>
    <property type="match status" value="1"/>
</dbReference>
<dbReference type="PROSITE" id="PS51063">
    <property type="entry name" value="HTH_CRP_2"/>
    <property type="match status" value="1"/>
</dbReference>
<dbReference type="InterPro" id="IPR000595">
    <property type="entry name" value="cNMP-bd_dom"/>
</dbReference>
<gene>
    <name evidence="6" type="ORF">CSC94_10035</name>
</gene>
<keyword evidence="3" id="KW-0804">Transcription</keyword>
<dbReference type="Gene3D" id="1.10.10.10">
    <property type="entry name" value="Winged helix-like DNA-binding domain superfamily/Winged helix DNA-binding domain"/>
    <property type="match status" value="1"/>
</dbReference>
<dbReference type="AlphaFoldDB" id="A0A2G1QPA3"/>
<dbReference type="SUPFAM" id="SSF46785">
    <property type="entry name" value="Winged helix' DNA-binding domain"/>
    <property type="match status" value="1"/>
</dbReference>
<dbReference type="GO" id="GO:0003677">
    <property type="term" value="F:DNA binding"/>
    <property type="evidence" value="ECO:0007669"/>
    <property type="project" value="UniProtKB-KW"/>
</dbReference>
<dbReference type="InterPro" id="IPR050397">
    <property type="entry name" value="Env_Response_Regulators"/>
</dbReference>
<dbReference type="InterPro" id="IPR014710">
    <property type="entry name" value="RmlC-like_jellyroll"/>
</dbReference>
<dbReference type="OrthoDB" id="9776746at2"/>
<evidence type="ECO:0000256" key="2">
    <source>
        <dbReference type="ARBA" id="ARBA00023125"/>
    </source>
</evidence>
<accession>A0A2G1QPA3</accession>
<evidence type="ECO:0000259" key="5">
    <source>
        <dbReference type="PROSITE" id="PS51063"/>
    </source>
</evidence>
<dbReference type="InterPro" id="IPR036390">
    <property type="entry name" value="WH_DNA-bd_sf"/>
</dbReference>
<evidence type="ECO:0000256" key="1">
    <source>
        <dbReference type="ARBA" id="ARBA00023015"/>
    </source>
</evidence>
<dbReference type="InterPro" id="IPR018490">
    <property type="entry name" value="cNMP-bd_dom_sf"/>
</dbReference>
<dbReference type="SUPFAM" id="SSF51206">
    <property type="entry name" value="cAMP-binding domain-like"/>
    <property type="match status" value="1"/>
</dbReference>
<dbReference type="Proteomes" id="UP000221168">
    <property type="component" value="Unassembled WGS sequence"/>
</dbReference>
<sequence>MDVATDGLDAATKASLERLAVSRADAGTVLFRPGDDAAGFVLVHEGRIGVYLTGRSGRDILLYSVERGQTCIQTTLGLLGGEAYTGEGIAETPIAFSVLPRGDFMALMENSAPFRAFVFRSFAGRLNDVTRLLEQVAFVRVEQRLARVLIERAGEDGTVHLTHQALASAIGSAREVVSRRLEALRSRGLVELDRGLIRVADRPGLRHLAEGE</sequence>
<comment type="caution">
    <text evidence="6">The sequence shown here is derived from an EMBL/GenBank/DDBJ whole genome shotgun (WGS) entry which is preliminary data.</text>
</comment>
<keyword evidence="1" id="KW-0805">Transcription regulation</keyword>
<evidence type="ECO:0000313" key="6">
    <source>
        <dbReference type="EMBL" id="PHP67366.1"/>
    </source>
</evidence>
<evidence type="ECO:0000256" key="3">
    <source>
        <dbReference type="ARBA" id="ARBA00023163"/>
    </source>
</evidence>
<dbReference type="Pfam" id="PF13545">
    <property type="entry name" value="HTH_Crp_2"/>
    <property type="match status" value="1"/>
</dbReference>
<keyword evidence="7" id="KW-1185">Reference proteome</keyword>
<dbReference type="GO" id="GO:0005829">
    <property type="term" value="C:cytosol"/>
    <property type="evidence" value="ECO:0007669"/>
    <property type="project" value="TreeGrafter"/>
</dbReference>
<dbReference type="Gene3D" id="2.60.120.10">
    <property type="entry name" value="Jelly Rolls"/>
    <property type="match status" value="1"/>
</dbReference>
<keyword evidence="2" id="KW-0238">DNA-binding</keyword>
<feature type="domain" description="Cyclic nucleotide-binding" evidence="4">
    <location>
        <begin position="25"/>
        <end position="125"/>
    </location>
</feature>
<proteinExistence type="predicted"/>
<reference evidence="6 7" key="1">
    <citation type="submission" date="2017-10" db="EMBL/GenBank/DDBJ databases">
        <title>Sedimentibacterium mangrovi gen. nov., sp. nov., a novel member of family Phyllobacteriacea isolated from mangrove sediment.</title>
        <authorList>
            <person name="Liao H."/>
            <person name="Tian Y."/>
        </authorList>
    </citation>
    <scope>NUCLEOTIDE SEQUENCE [LARGE SCALE GENOMIC DNA]</scope>
    <source>
        <strain evidence="6 7">X9-2-2</strain>
    </source>
</reference>
<dbReference type="GO" id="GO:0003700">
    <property type="term" value="F:DNA-binding transcription factor activity"/>
    <property type="evidence" value="ECO:0007669"/>
    <property type="project" value="TreeGrafter"/>
</dbReference>
<dbReference type="PANTHER" id="PTHR24567">
    <property type="entry name" value="CRP FAMILY TRANSCRIPTIONAL REGULATORY PROTEIN"/>
    <property type="match status" value="1"/>
</dbReference>
<dbReference type="InterPro" id="IPR036388">
    <property type="entry name" value="WH-like_DNA-bd_sf"/>
</dbReference>
<dbReference type="PANTHER" id="PTHR24567:SF74">
    <property type="entry name" value="HTH-TYPE TRANSCRIPTIONAL REGULATOR ARCR"/>
    <property type="match status" value="1"/>
</dbReference>
<evidence type="ECO:0000259" key="4">
    <source>
        <dbReference type="PROSITE" id="PS50042"/>
    </source>
</evidence>